<accession>A0AC35GAC5</accession>
<evidence type="ECO:0000313" key="2">
    <source>
        <dbReference type="WBParaSite" id="PS1159_v2.g3154.t1"/>
    </source>
</evidence>
<reference evidence="2" key="1">
    <citation type="submission" date="2022-11" db="UniProtKB">
        <authorList>
            <consortium name="WormBaseParasite"/>
        </authorList>
    </citation>
    <scope>IDENTIFICATION</scope>
</reference>
<protein>
    <submittedName>
        <fullName evidence="2">Protein kinase domain-containing protein</fullName>
    </submittedName>
</protein>
<sequence length="102" mass="11623">METLVGRFRKLLKPKKRKLPSFIEVDVDPKKYWNILEDIGEGAFGAVKKVSRKDNPKLIAAYKCTEIEDGEEVEDLAIEVEILLSCKSEHVVGIFAAYFHNN</sequence>
<proteinExistence type="predicted"/>
<dbReference type="Proteomes" id="UP000887580">
    <property type="component" value="Unplaced"/>
</dbReference>
<dbReference type="WBParaSite" id="PS1159_v2.g3154.t1">
    <property type="protein sequence ID" value="PS1159_v2.g3154.t1"/>
    <property type="gene ID" value="PS1159_v2.g3154"/>
</dbReference>
<name>A0AC35GAC5_9BILA</name>
<organism evidence="1 2">
    <name type="scientific">Panagrolaimus sp. PS1159</name>
    <dbReference type="NCBI Taxonomy" id="55785"/>
    <lineage>
        <taxon>Eukaryota</taxon>
        <taxon>Metazoa</taxon>
        <taxon>Ecdysozoa</taxon>
        <taxon>Nematoda</taxon>
        <taxon>Chromadorea</taxon>
        <taxon>Rhabditida</taxon>
        <taxon>Tylenchina</taxon>
        <taxon>Panagrolaimomorpha</taxon>
        <taxon>Panagrolaimoidea</taxon>
        <taxon>Panagrolaimidae</taxon>
        <taxon>Panagrolaimus</taxon>
    </lineage>
</organism>
<evidence type="ECO:0000313" key="1">
    <source>
        <dbReference type="Proteomes" id="UP000887580"/>
    </source>
</evidence>